<dbReference type="SUPFAM" id="SSF48179">
    <property type="entry name" value="6-phosphogluconate dehydrogenase C-terminal domain-like"/>
    <property type="match status" value="1"/>
</dbReference>
<dbReference type="InterPro" id="IPR013752">
    <property type="entry name" value="KPA_reductase"/>
</dbReference>
<dbReference type="Pfam" id="PF02558">
    <property type="entry name" value="ApbA"/>
    <property type="match status" value="1"/>
</dbReference>
<dbReference type="InterPro" id="IPR050838">
    <property type="entry name" value="Ketopantoate_reductase"/>
</dbReference>
<dbReference type="GO" id="GO:0015940">
    <property type="term" value="P:pantothenate biosynthetic process"/>
    <property type="evidence" value="ECO:0007669"/>
    <property type="project" value="InterPro"/>
</dbReference>
<dbReference type="AlphaFoldDB" id="A0AAN6MT71"/>
<evidence type="ECO:0000259" key="6">
    <source>
        <dbReference type="Pfam" id="PF02558"/>
    </source>
</evidence>
<dbReference type="NCBIfam" id="TIGR00745">
    <property type="entry name" value="apbA_panE"/>
    <property type="match status" value="1"/>
</dbReference>
<dbReference type="InterPro" id="IPR036291">
    <property type="entry name" value="NAD(P)-bd_dom_sf"/>
</dbReference>
<dbReference type="InterPro" id="IPR013328">
    <property type="entry name" value="6PGD_dom2"/>
</dbReference>
<dbReference type="Proteomes" id="UP001303889">
    <property type="component" value="Unassembled WGS sequence"/>
</dbReference>
<dbReference type="PANTHER" id="PTHR43765:SF2">
    <property type="entry name" value="2-DEHYDROPANTOATE 2-REDUCTASE"/>
    <property type="match status" value="1"/>
</dbReference>
<dbReference type="Gene3D" id="1.10.1040.10">
    <property type="entry name" value="N-(1-d-carboxylethyl)-l-norvaline Dehydrogenase, domain 2"/>
    <property type="match status" value="1"/>
</dbReference>
<dbReference type="InterPro" id="IPR003710">
    <property type="entry name" value="ApbA"/>
</dbReference>
<evidence type="ECO:0000256" key="4">
    <source>
        <dbReference type="ARBA" id="ARBA00023002"/>
    </source>
</evidence>
<dbReference type="EMBL" id="MU855339">
    <property type="protein sequence ID" value="KAK3905996.1"/>
    <property type="molecule type" value="Genomic_DNA"/>
</dbReference>
<dbReference type="InterPro" id="IPR013332">
    <property type="entry name" value="KPR_N"/>
</dbReference>
<name>A0AAN6MT71_9PEZI</name>
<protein>
    <recommendedName>
        <fullName evidence="2">2-dehydropantoate 2-reductase</fullName>
        <ecNumber evidence="2">1.1.1.169</ecNumber>
    </recommendedName>
    <alternativeName>
        <fullName evidence="5">Ketopantoate reductase</fullName>
    </alternativeName>
</protein>
<evidence type="ECO:0000313" key="9">
    <source>
        <dbReference type="Proteomes" id="UP001303889"/>
    </source>
</evidence>
<reference evidence="8" key="2">
    <citation type="submission" date="2023-05" db="EMBL/GenBank/DDBJ databases">
        <authorList>
            <consortium name="Lawrence Berkeley National Laboratory"/>
            <person name="Steindorff A."/>
            <person name="Hensen N."/>
            <person name="Bonometti L."/>
            <person name="Westerberg I."/>
            <person name="Brannstrom I.O."/>
            <person name="Guillou S."/>
            <person name="Cros-Aarteil S."/>
            <person name="Calhoun S."/>
            <person name="Haridas S."/>
            <person name="Kuo A."/>
            <person name="Mondo S."/>
            <person name="Pangilinan J."/>
            <person name="Riley R."/>
            <person name="Labutti K."/>
            <person name="Andreopoulos B."/>
            <person name="Lipzen A."/>
            <person name="Chen C."/>
            <person name="Yanf M."/>
            <person name="Daum C."/>
            <person name="Ng V."/>
            <person name="Clum A."/>
            <person name="Ohm R."/>
            <person name="Martin F."/>
            <person name="Silar P."/>
            <person name="Natvig D."/>
            <person name="Lalanne C."/>
            <person name="Gautier V."/>
            <person name="Ament-Velasquez S.L."/>
            <person name="Kruys A."/>
            <person name="Hutchinson M.I."/>
            <person name="Powell A.J."/>
            <person name="Barry K."/>
            <person name="Miller A.N."/>
            <person name="Grigoriev I.V."/>
            <person name="Debuchy R."/>
            <person name="Gladieux P."/>
            <person name="Thoren M.H."/>
            <person name="Johannesson H."/>
        </authorList>
    </citation>
    <scope>NUCLEOTIDE SEQUENCE</scope>
    <source>
        <strain evidence="8">CBS 103.79</strain>
    </source>
</reference>
<dbReference type="GO" id="GO:0050661">
    <property type="term" value="F:NADP binding"/>
    <property type="evidence" value="ECO:0007669"/>
    <property type="project" value="TreeGrafter"/>
</dbReference>
<feature type="domain" description="Ketopantoate reductase N-terminal" evidence="6">
    <location>
        <begin position="104"/>
        <end position="194"/>
    </location>
</feature>
<proteinExistence type="inferred from homology"/>
<dbReference type="GO" id="GO:0005739">
    <property type="term" value="C:mitochondrion"/>
    <property type="evidence" value="ECO:0007669"/>
    <property type="project" value="TreeGrafter"/>
</dbReference>
<keyword evidence="4" id="KW-0560">Oxidoreductase</keyword>
<dbReference type="SUPFAM" id="SSF51735">
    <property type="entry name" value="NAD(P)-binding Rossmann-fold domains"/>
    <property type="match status" value="1"/>
</dbReference>
<keyword evidence="3" id="KW-0521">NADP</keyword>
<dbReference type="InterPro" id="IPR008927">
    <property type="entry name" value="6-PGluconate_DH-like_C_sf"/>
</dbReference>
<accession>A0AAN6MT71</accession>
<evidence type="ECO:0000259" key="7">
    <source>
        <dbReference type="Pfam" id="PF08546"/>
    </source>
</evidence>
<dbReference type="EC" id="1.1.1.169" evidence="2"/>
<comment type="similarity">
    <text evidence="1">Belongs to the ketopantoate reductase family.</text>
</comment>
<dbReference type="Pfam" id="PF08546">
    <property type="entry name" value="ApbA_C"/>
    <property type="match status" value="1"/>
</dbReference>
<comment type="caution">
    <text evidence="8">The sequence shown here is derived from an EMBL/GenBank/DDBJ whole genome shotgun (WGS) entry which is preliminary data.</text>
</comment>
<evidence type="ECO:0000313" key="8">
    <source>
        <dbReference type="EMBL" id="KAK3905996.1"/>
    </source>
</evidence>
<sequence length="374" mass="40520">MEAIHILGLGNLGKYVAYALMRRCQQTASILAATGPAPTSRAITFPAPTLLFHRPGLLADWEAAGRSIRCTSPTIGAGSPGAGESRAEGFHVEMLDGADDVTRQRSDGIKYLIVTTKAHATAAALAPLRVRLNSNSHILFLQNGMGVSDEVSAKVFADQRTRPTYWTGICSAGVYSEWPFTIVHAGRGPLTIGLSEPKSQTRSDSYSQNPMAAQLLDAAMLETLVVPPDGILEAQLRKLVINSVINPLTALYNCKNGAVFDSAVARKVADHLLEEAGVIVRAILCSRSEEPRSVAFAAFTDEKLREYVNDVVQKTAKNTSSMLQDVQAGRPTEIDYINGYLVHQARILGLPHKQHEEVTQLIKQRNHQEATPST</sequence>
<evidence type="ECO:0000256" key="5">
    <source>
        <dbReference type="ARBA" id="ARBA00032024"/>
    </source>
</evidence>
<dbReference type="Gene3D" id="3.40.50.720">
    <property type="entry name" value="NAD(P)-binding Rossmann-like Domain"/>
    <property type="match status" value="1"/>
</dbReference>
<dbReference type="GO" id="GO:0008677">
    <property type="term" value="F:2-dehydropantoate 2-reductase activity"/>
    <property type="evidence" value="ECO:0007669"/>
    <property type="project" value="UniProtKB-EC"/>
</dbReference>
<feature type="domain" description="Ketopantoate reductase C-terminal" evidence="7">
    <location>
        <begin position="231"/>
        <end position="365"/>
    </location>
</feature>
<gene>
    <name evidence="8" type="ORF">C8A05DRAFT_41146</name>
</gene>
<dbReference type="PANTHER" id="PTHR43765">
    <property type="entry name" value="2-DEHYDROPANTOATE 2-REDUCTASE-RELATED"/>
    <property type="match status" value="1"/>
</dbReference>
<evidence type="ECO:0000256" key="3">
    <source>
        <dbReference type="ARBA" id="ARBA00022857"/>
    </source>
</evidence>
<evidence type="ECO:0000256" key="2">
    <source>
        <dbReference type="ARBA" id="ARBA00013014"/>
    </source>
</evidence>
<organism evidence="8 9">
    <name type="scientific">Staphylotrichum tortipilum</name>
    <dbReference type="NCBI Taxonomy" id="2831512"/>
    <lineage>
        <taxon>Eukaryota</taxon>
        <taxon>Fungi</taxon>
        <taxon>Dikarya</taxon>
        <taxon>Ascomycota</taxon>
        <taxon>Pezizomycotina</taxon>
        <taxon>Sordariomycetes</taxon>
        <taxon>Sordariomycetidae</taxon>
        <taxon>Sordariales</taxon>
        <taxon>Chaetomiaceae</taxon>
        <taxon>Staphylotrichum</taxon>
    </lineage>
</organism>
<evidence type="ECO:0000256" key="1">
    <source>
        <dbReference type="ARBA" id="ARBA00007870"/>
    </source>
</evidence>
<reference evidence="8" key="1">
    <citation type="journal article" date="2023" name="Mol. Phylogenet. Evol.">
        <title>Genome-scale phylogeny and comparative genomics of the fungal order Sordariales.</title>
        <authorList>
            <person name="Hensen N."/>
            <person name="Bonometti L."/>
            <person name="Westerberg I."/>
            <person name="Brannstrom I.O."/>
            <person name="Guillou S."/>
            <person name="Cros-Aarteil S."/>
            <person name="Calhoun S."/>
            <person name="Haridas S."/>
            <person name="Kuo A."/>
            <person name="Mondo S."/>
            <person name="Pangilinan J."/>
            <person name="Riley R."/>
            <person name="LaButti K."/>
            <person name="Andreopoulos B."/>
            <person name="Lipzen A."/>
            <person name="Chen C."/>
            <person name="Yan M."/>
            <person name="Daum C."/>
            <person name="Ng V."/>
            <person name="Clum A."/>
            <person name="Steindorff A."/>
            <person name="Ohm R.A."/>
            <person name="Martin F."/>
            <person name="Silar P."/>
            <person name="Natvig D.O."/>
            <person name="Lalanne C."/>
            <person name="Gautier V."/>
            <person name="Ament-Velasquez S.L."/>
            <person name="Kruys A."/>
            <person name="Hutchinson M.I."/>
            <person name="Powell A.J."/>
            <person name="Barry K."/>
            <person name="Miller A.N."/>
            <person name="Grigoriev I.V."/>
            <person name="Debuchy R."/>
            <person name="Gladieux P."/>
            <person name="Hiltunen Thoren M."/>
            <person name="Johannesson H."/>
        </authorList>
    </citation>
    <scope>NUCLEOTIDE SEQUENCE</scope>
    <source>
        <strain evidence="8">CBS 103.79</strain>
    </source>
</reference>
<keyword evidence="9" id="KW-1185">Reference proteome</keyword>